<keyword evidence="4" id="KW-0288">FMN</keyword>
<keyword evidence="5" id="KW-0560">Oxidoreductase</keyword>
<evidence type="ECO:0000256" key="6">
    <source>
        <dbReference type="ARBA" id="ARBA00023033"/>
    </source>
</evidence>
<reference evidence="8 9" key="1">
    <citation type="submission" date="2019-07" db="EMBL/GenBank/DDBJ databases">
        <title>Whole genome shotgun sequence of Deinococcus cellulosilyticus NBRC 106333.</title>
        <authorList>
            <person name="Hosoyama A."/>
            <person name="Uohara A."/>
            <person name="Ohji S."/>
            <person name="Ichikawa N."/>
        </authorList>
    </citation>
    <scope>NUCLEOTIDE SEQUENCE [LARGE SCALE GENOMIC DNA]</scope>
    <source>
        <strain evidence="8 9">NBRC 106333</strain>
    </source>
</reference>
<dbReference type="NCBIfam" id="TIGR03565">
    <property type="entry name" value="alk_sulf_monoox"/>
    <property type="match status" value="1"/>
</dbReference>
<dbReference type="OrthoDB" id="9814695at2"/>
<dbReference type="EMBL" id="BJXB01000003">
    <property type="protein sequence ID" value="GEM45156.1"/>
    <property type="molecule type" value="Genomic_DNA"/>
</dbReference>
<dbReference type="GO" id="GO:0046306">
    <property type="term" value="P:alkanesulfonate catabolic process"/>
    <property type="evidence" value="ECO:0007669"/>
    <property type="project" value="TreeGrafter"/>
</dbReference>
<evidence type="ECO:0000313" key="9">
    <source>
        <dbReference type="Proteomes" id="UP000321306"/>
    </source>
</evidence>
<dbReference type="InterPro" id="IPR036661">
    <property type="entry name" value="Luciferase-like_sf"/>
</dbReference>
<dbReference type="Proteomes" id="UP000321306">
    <property type="component" value="Unassembled WGS sequence"/>
</dbReference>
<dbReference type="SUPFAM" id="SSF51679">
    <property type="entry name" value="Bacterial luciferase-like"/>
    <property type="match status" value="1"/>
</dbReference>
<dbReference type="NCBIfam" id="NF001939">
    <property type="entry name" value="PRK00719.1"/>
    <property type="match status" value="1"/>
</dbReference>
<feature type="domain" description="Luciferase-like" evidence="7">
    <location>
        <begin position="13"/>
        <end position="336"/>
    </location>
</feature>
<comment type="similarity">
    <text evidence="1">Belongs to the SsuD family.</text>
</comment>
<evidence type="ECO:0000313" key="8">
    <source>
        <dbReference type="EMBL" id="GEM45156.1"/>
    </source>
</evidence>
<sequence>MTQQISKNVPDIFWFIPTSGDGRHLGSSNQKRTNDFHYLKSVALAADTLGFDGALLPTGYGCEEAWITASALAPLTQRLKFLVAVRPGLISPALAARMTAALDRISNGRVSLNLVSGSGDKALLAEGLPERYLDKDERYALTREWVHVFRALLQGESVSFQGEHLSITEGKLQFGPVQQPLPPVYFGGSSEPAIQVAADYTDVYLTWGEPPHIAREKIERVAEQAALAGRKVRFGVRAHIIVRETEEEAWSVANKLIEKLDDETIRRAQQAQATRDSEGQRRMIALHGGDRSKLVIHKNLWAGIGLVRGGAGTAFVGNPENVAGLIHEYQDIGVDTFILSGYPHLEEAYYTAELLFPAIGKTQTGVLQVKESEKRLAVSY</sequence>
<proteinExistence type="inferred from homology"/>
<keyword evidence="6 8" id="KW-0503">Monooxygenase</keyword>
<comment type="caution">
    <text evidence="8">The sequence shown here is derived from an EMBL/GenBank/DDBJ whole genome shotgun (WGS) entry which is preliminary data.</text>
</comment>
<evidence type="ECO:0000256" key="1">
    <source>
        <dbReference type="ARBA" id="ARBA00007044"/>
    </source>
</evidence>
<dbReference type="GO" id="GO:0008726">
    <property type="term" value="F:alkanesulfonate monooxygenase activity"/>
    <property type="evidence" value="ECO:0007669"/>
    <property type="project" value="UniProtKB-EC"/>
</dbReference>
<evidence type="ECO:0000256" key="3">
    <source>
        <dbReference type="ARBA" id="ARBA00022630"/>
    </source>
</evidence>
<dbReference type="CDD" id="cd01094">
    <property type="entry name" value="Alkanesulfonate_monoxygenase"/>
    <property type="match status" value="1"/>
</dbReference>
<organism evidence="8 9">
    <name type="scientific">Deinococcus cellulosilyticus (strain DSM 18568 / NBRC 106333 / KACC 11606 / 5516J-15)</name>
    <dbReference type="NCBI Taxonomy" id="1223518"/>
    <lineage>
        <taxon>Bacteria</taxon>
        <taxon>Thermotogati</taxon>
        <taxon>Deinococcota</taxon>
        <taxon>Deinococci</taxon>
        <taxon>Deinococcales</taxon>
        <taxon>Deinococcaceae</taxon>
        <taxon>Deinococcus</taxon>
    </lineage>
</organism>
<evidence type="ECO:0000259" key="7">
    <source>
        <dbReference type="Pfam" id="PF00296"/>
    </source>
</evidence>
<dbReference type="Pfam" id="PF00296">
    <property type="entry name" value="Bac_luciferase"/>
    <property type="match status" value="1"/>
</dbReference>
<keyword evidence="9" id="KW-1185">Reference proteome</keyword>
<dbReference type="Gene3D" id="3.20.20.30">
    <property type="entry name" value="Luciferase-like domain"/>
    <property type="match status" value="1"/>
</dbReference>
<dbReference type="EC" id="1.14.14.5" evidence="2"/>
<evidence type="ECO:0000256" key="4">
    <source>
        <dbReference type="ARBA" id="ARBA00022643"/>
    </source>
</evidence>
<dbReference type="AlphaFoldDB" id="A0A511MYD5"/>
<gene>
    <name evidence="8" type="primary">ssuD</name>
    <name evidence="8" type="ORF">DC3_07910</name>
</gene>
<evidence type="ECO:0000256" key="5">
    <source>
        <dbReference type="ARBA" id="ARBA00023002"/>
    </source>
</evidence>
<dbReference type="InterPro" id="IPR011251">
    <property type="entry name" value="Luciferase-like_dom"/>
</dbReference>
<dbReference type="InterPro" id="IPR050172">
    <property type="entry name" value="SsuD_RutA_monooxygenase"/>
</dbReference>
<dbReference type="InterPro" id="IPR019911">
    <property type="entry name" value="Alkanesulphonate_mOase_FMN-dep"/>
</dbReference>
<accession>A0A511MYD5</accession>
<name>A0A511MYD5_DEIC1</name>
<dbReference type="RefSeq" id="WP_146882522.1">
    <property type="nucleotide sequence ID" value="NZ_BJXB01000003.1"/>
</dbReference>
<protein>
    <recommendedName>
        <fullName evidence="2">alkanesulfonate monooxygenase</fullName>
        <ecNumber evidence="2">1.14.14.5</ecNumber>
    </recommendedName>
</protein>
<evidence type="ECO:0000256" key="2">
    <source>
        <dbReference type="ARBA" id="ARBA00012113"/>
    </source>
</evidence>
<dbReference type="PANTHER" id="PTHR42847:SF4">
    <property type="entry name" value="ALKANESULFONATE MONOOXYGENASE-RELATED"/>
    <property type="match status" value="1"/>
</dbReference>
<dbReference type="PANTHER" id="PTHR42847">
    <property type="entry name" value="ALKANESULFONATE MONOOXYGENASE"/>
    <property type="match status" value="1"/>
</dbReference>
<keyword evidence="3" id="KW-0285">Flavoprotein</keyword>